<dbReference type="EMBL" id="LAZR01062837">
    <property type="protein sequence ID" value="KKK60704.1"/>
    <property type="molecule type" value="Genomic_DNA"/>
</dbReference>
<accession>A0A0F8Z2M3</accession>
<protein>
    <submittedName>
        <fullName evidence="1">Uncharacterized protein</fullName>
    </submittedName>
</protein>
<proteinExistence type="predicted"/>
<comment type="caution">
    <text evidence="1">The sequence shown here is derived from an EMBL/GenBank/DDBJ whole genome shotgun (WGS) entry which is preliminary data.</text>
</comment>
<gene>
    <name evidence="1" type="ORF">LCGC14_3021700</name>
</gene>
<reference evidence="1" key="1">
    <citation type="journal article" date="2015" name="Nature">
        <title>Complex archaea that bridge the gap between prokaryotes and eukaryotes.</title>
        <authorList>
            <person name="Spang A."/>
            <person name="Saw J.H."/>
            <person name="Jorgensen S.L."/>
            <person name="Zaremba-Niedzwiedzka K."/>
            <person name="Martijn J."/>
            <person name="Lind A.E."/>
            <person name="van Eijk R."/>
            <person name="Schleper C."/>
            <person name="Guy L."/>
            <person name="Ettema T.J."/>
        </authorList>
    </citation>
    <scope>NUCLEOTIDE SEQUENCE</scope>
</reference>
<name>A0A0F8Z2M3_9ZZZZ</name>
<organism evidence="1">
    <name type="scientific">marine sediment metagenome</name>
    <dbReference type="NCBI Taxonomy" id="412755"/>
    <lineage>
        <taxon>unclassified sequences</taxon>
        <taxon>metagenomes</taxon>
        <taxon>ecological metagenomes</taxon>
    </lineage>
</organism>
<evidence type="ECO:0000313" key="1">
    <source>
        <dbReference type="EMBL" id="KKK60704.1"/>
    </source>
</evidence>
<sequence length="132" mass="14923">MTEGELQFGDESGIAAEIRKFLGVGPYEQVLVTTPQFERPEGGTPPWMPTSKDDFDHLRSLSDKALRFLCLNEWEAGHWLYPGEWYDAIPVGYEIVDINGEVEQFEPGVTDNDIRYGCLAYGFKRMALEAGK</sequence>
<dbReference type="AlphaFoldDB" id="A0A0F8Z2M3"/>